<name>A0A246HPL3_STEMA</name>
<dbReference type="Pfam" id="PF07277">
    <property type="entry name" value="SapC"/>
    <property type="match status" value="1"/>
</dbReference>
<protein>
    <submittedName>
        <fullName evidence="1">Peptidase</fullName>
    </submittedName>
</protein>
<dbReference type="OrthoDB" id="9806524at2"/>
<reference evidence="1 2" key="1">
    <citation type="submission" date="2017-06" db="EMBL/GenBank/DDBJ databases">
        <authorList>
            <person name="Kim H.J."/>
            <person name="Triplett B.A."/>
        </authorList>
    </citation>
    <scope>NUCLEOTIDE SEQUENCE [LARGE SCALE GENOMIC DNA]</scope>
    <source>
        <strain evidence="1 2">13146</strain>
    </source>
</reference>
<comment type="caution">
    <text evidence="1">The sequence shown here is derived from an EMBL/GenBank/DDBJ whole genome shotgun (WGS) entry which is preliminary data.</text>
</comment>
<dbReference type="Proteomes" id="UP000198157">
    <property type="component" value="Unassembled WGS sequence"/>
</dbReference>
<evidence type="ECO:0000313" key="2">
    <source>
        <dbReference type="Proteomes" id="UP000198157"/>
    </source>
</evidence>
<dbReference type="EMBL" id="NIVS01000019">
    <property type="protein sequence ID" value="OWQ54323.1"/>
    <property type="molecule type" value="Genomic_DNA"/>
</dbReference>
<sequence length="255" mass="27880">MTAETTTPPAAAPSQATGPLFYQAPVPLRSDLHAAWRLVPDTAHFAADTNAIPAVIGEFGSLAQHYPIIFTGKDAMPLVAVGLAQRNLFVADGVWDEQSYVPAYVRRYPFVFMQAGEQDEYVLALDSAAKQVNQGQSEDGVPLFQDGKATEIVDNAMRFCGDYTREHDQTRRFTAALIENDLLIDRNIDVTLADGRQMSINGFQVVDVEKFAALPDATVVAWHRSGWLALVHHHLSSLARFSALVSRQSALPADA</sequence>
<accession>A0A246HPL3</accession>
<dbReference type="AlphaFoldDB" id="A0A246HPL3"/>
<organism evidence="1 2">
    <name type="scientific">Stenotrophomonas maltophilia</name>
    <name type="common">Pseudomonas maltophilia</name>
    <name type="synonym">Xanthomonas maltophilia</name>
    <dbReference type="NCBI Taxonomy" id="40324"/>
    <lineage>
        <taxon>Bacteria</taxon>
        <taxon>Pseudomonadati</taxon>
        <taxon>Pseudomonadota</taxon>
        <taxon>Gammaproteobacteria</taxon>
        <taxon>Lysobacterales</taxon>
        <taxon>Lysobacteraceae</taxon>
        <taxon>Stenotrophomonas</taxon>
        <taxon>Stenotrophomonas maltophilia group</taxon>
    </lineage>
</organism>
<evidence type="ECO:0000313" key="1">
    <source>
        <dbReference type="EMBL" id="OWQ54323.1"/>
    </source>
</evidence>
<dbReference type="InterPro" id="IPR010836">
    <property type="entry name" value="SapC"/>
</dbReference>
<proteinExistence type="predicted"/>
<gene>
    <name evidence="1" type="ORF">CEE60_07950</name>
</gene>